<reference evidence="1 2" key="1">
    <citation type="journal article" date="2019" name="Nat. Ecol. Evol.">
        <title>Megaphylogeny resolves global patterns of mushroom evolution.</title>
        <authorList>
            <person name="Varga T."/>
            <person name="Krizsan K."/>
            <person name="Foldi C."/>
            <person name="Dima B."/>
            <person name="Sanchez-Garcia M."/>
            <person name="Sanchez-Ramirez S."/>
            <person name="Szollosi G.J."/>
            <person name="Szarkandi J.G."/>
            <person name="Papp V."/>
            <person name="Albert L."/>
            <person name="Andreopoulos W."/>
            <person name="Angelini C."/>
            <person name="Antonin V."/>
            <person name="Barry K.W."/>
            <person name="Bougher N.L."/>
            <person name="Buchanan P."/>
            <person name="Buyck B."/>
            <person name="Bense V."/>
            <person name="Catcheside P."/>
            <person name="Chovatia M."/>
            <person name="Cooper J."/>
            <person name="Damon W."/>
            <person name="Desjardin D."/>
            <person name="Finy P."/>
            <person name="Geml J."/>
            <person name="Haridas S."/>
            <person name="Hughes K."/>
            <person name="Justo A."/>
            <person name="Karasinski D."/>
            <person name="Kautmanova I."/>
            <person name="Kiss B."/>
            <person name="Kocsube S."/>
            <person name="Kotiranta H."/>
            <person name="LaButti K.M."/>
            <person name="Lechner B.E."/>
            <person name="Liimatainen K."/>
            <person name="Lipzen A."/>
            <person name="Lukacs Z."/>
            <person name="Mihaltcheva S."/>
            <person name="Morgado L.N."/>
            <person name="Niskanen T."/>
            <person name="Noordeloos M.E."/>
            <person name="Ohm R.A."/>
            <person name="Ortiz-Santana B."/>
            <person name="Ovrebo C."/>
            <person name="Racz N."/>
            <person name="Riley R."/>
            <person name="Savchenko A."/>
            <person name="Shiryaev A."/>
            <person name="Soop K."/>
            <person name="Spirin V."/>
            <person name="Szebenyi C."/>
            <person name="Tomsovsky M."/>
            <person name="Tulloss R.E."/>
            <person name="Uehling J."/>
            <person name="Grigoriev I.V."/>
            <person name="Vagvolgyi C."/>
            <person name="Papp T."/>
            <person name="Martin F.M."/>
            <person name="Miettinen O."/>
            <person name="Hibbett D.S."/>
            <person name="Nagy L.G."/>
        </authorList>
    </citation>
    <scope>NUCLEOTIDE SEQUENCE [LARGE SCALE GENOMIC DNA]</scope>
    <source>
        <strain evidence="1 2">CBS 309.79</strain>
    </source>
</reference>
<keyword evidence="2" id="KW-1185">Reference proteome</keyword>
<evidence type="ECO:0000313" key="1">
    <source>
        <dbReference type="EMBL" id="TFL01974.1"/>
    </source>
</evidence>
<dbReference type="EMBL" id="ML178823">
    <property type="protein sequence ID" value="TFL01974.1"/>
    <property type="molecule type" value="Genomic_DNA"/>
</dbReference>
<gene>
    <name evidence="1" type="ORF">BDV98DRAFT_566479</name>
</gene>
<dbReference type="Proteomes" id="UP000305067">
    <property type="component" value="Unassembled WGS sequence"/>
</dbReference>
<name>A0A5C3QUI5_9AGAR</name>
<dbReference type="AlphaFoldDB" id="A0A5C3QUI5"/>
<protein>
    <submittedName>
        <fullName evidence="1">Uncharacterized protein</fullName>
    </submittedName>
</protein>
<evidence type="ECO:0000313" key="2">
    <source>
        <dbReference type="Proteomes" id="UP000305067"/>
    </source>
</evidence>
<proteinExistence type="predicted"/>
<sequence length="81" mass="8372">MHLWPAEGCGSAGMSASCPQETLRFIAYLRSFASFSLDAGCRLLLSPLMSDSVLSGRDSGVSDSSPDIAARNLASTSVSTG</sequence>
<accession>A0A5C3QUI5</accession>
<organism evidence="1 2">
    <name type="scientific">Pterulicium gracile</name>
    <dbReference type="NCBI Taxonomy" id="1884261"/>
    <lineage>
        <taxon>Eukaryota</taxon>
        <taxon>Fungi</taxon>
        <taxon>Dikarya</taxon>
        <taxon>Basidiomycota</taxon>
        <taxon>Agaricomycotina</taxon>
        <taxon>Agaricomycetes</taxon>
        <taxon>Agaricomycetidae</taxon>
        <taxon>Agaricales</taxon>
        <taxon>Pleurotineae</taxon>
        <taxon>Pterulaceae</taxon>
        <taxon>Pterulicium</taxon>
    </lineage>
</organism>